<reference evidence="7" key="1">
    <citation type="submission" date="2021-12" db="EMBL/GenBank/DDBJ databases">
        <title>Alicyclobacillaceae gen. nov., sp. nov., isolated from chalcocite enrichment system.</title>
        <authorList>
            <person name="Jiang Z."/>
        </authorList>
    </citation>
    <scope>NUCLEOTIDE SEQUENCE</scope>
    <source>
        <strain evidence="7">MYW30-H2</strain>
    </source>
</reference>
<dbReference type="EMBL" id="CP089291">
    <property type="protein sequence ID" value="UOF92889.1"/>
    <property type="molecule type" value="Genomic_DNA"/>
</dbReference>
<dbReference type="PANTHER" id="PTHR11739">
    <property type="entry name" value="CITRATE SYNTHASE"/>
    <property type="match status" value="1"/>
</dbReference>
<dbReference type="InterPro" id="IPR016143">
    <property type="entry name" value="Citrate_synth-like_sm_a-sub"/>
</dbReference>
<gene>
    <name evidence="7" type="ORF">LSG31_15620</name>
</gene>
<sequence length="363" mass="40359">MTAIGLQDIVVADTAISYVNGEKGQLVYRGHWAKDLAVHHTFEEVAHLIWYGSLPSPEKFVEFQAKFVKERELPDYIHSILNVLPADMTMMDVIRTVISALGTSGYEYPPTFDQAISLTAKLPTIIAYRYHRLRGREIVKPRKDLLYSENYLYMLNGECALPAQVRALDSYMVLTIEHGMNSSTFAGRVVASTHSDLVSSITAALGALKGPLHGGAPAQVTAMLEAIGTKENAEHWVRNALEQGTRLMGFGHRIYKTVDPRAVALRDIAQQLAGDDYWLDLAIHTEDVILRLLKEYKPNLKLNTNVEFYSAAVMKAVGLDGDLFTPTFAASRMVGWTAHCIEAVSSRLIYPESRYIGDMPAVE</sequence>
<dbReference type="Gene3D" id="1.10.580.10">
    <property type="entry name" value="Citrate Synthase, domain 1"/>
    <property type="match status" value="1"/>
</dbReference>
<evidence type="ECO:0000256" key="1">
    <source>
        <dbReference type="ARBA" id="ARBA00005163"/>
    </source>
</evidence>
<dbReference type="PROSITE" id="PS00480">
    <property type="entry name" value="CITRATE_SYNTHASE"/>
    <property type="match status" value="1"/>
</dbReference>
<evidence type="ECO:0000256" key="5">
    <source>
        <dbReference type="PIRNR" id="PIRNR001369"/>
    </source>
</evidence>
<dbReference type="Pfam" id="PF00285">
    <property type="entry name" value="Citrate_synt"/>
    <property type="match status" value="1"/>
</dbReference>
<dbReference type="InterPro" id="IPR016142">
    <property type="entry name" value="Citrate_synth-like_lrg_a-sub"/>
</dbReference>
<dbReference type="InterPro" id="IPR002020">
    <property type="entry name" value="Citrate_synthase"/>
</dbReference>
<dbReference type="SUPFAM" id="SSF48256">
    <property type="entry name" value="Citrate synthase"/>
    <property type="match status" value="1"/>
</dbReference>
<dbReference type="PIRSF" id="PIRSF001369">
    <property type="entry name" value="Citrate_synth"/>
    <property type="match status" value="1"/>
</dbReference>
<comment type="similarity">
    <text evidence="2 5 6">Belongs to the citrate synthase family.</text>
</comment>
<dbReference type="InterPro" id="IPR024176">
    <property type="entry name" value="Citrate_synthase_bac-typ"/>
</dbReference>
<evidence type="ECO:0000256" key="4">
    <source>
        <dbReference type="ARBA" id="ARBA00049288"/>
    </source>
</evidence>
<dbReference type="Gene3D" id="1.10.230.10">
    <property type="entry name" value="Cytochrome P450-Terp, domain 2"/>
    <property type="match status" value="1"/>
</dbReference>
<evidence type="ECO:0000313" key="8">
    <source>
        <dbReference type="Proteomes" id="UP000830167"/>
    </source>
</evidence>
<keyword evidence="8" id="KW-1185">Reference proteome</keyword>
<proteinExistence type="inferred from homology"/>
<comment type="pathway">
    <text evidence="1">Carbohydrate metabolism; tricarboxylic acid cycle.</text>
</comment>
<accession>A0ABY4CRE2</accession>
<dbReference type="InterPro" id="IPR019810">
    <property type="entry name" value="Citrate_synthase_AS"/>
</dbReference>
<keyword evidence="3 5" id="KW-0808">Transferase</keyword>
<comment type="catalytic activity">
    <reaction evidence="4">
        <text>oxaloacetate + acetyl-CoA + H2O = citrate + CoA + H(+)</text>
        <dbReference type="Rhea" id="RHEA:16845"/>
        <dbReference type="ChEBI" id="CHEBI:15377"/>
        <dbReference type="ChEBI" id="CHEBI:15378"/>
        <dbReference type="ChEBI" id="CHEBI:16452"/>
        <dbReference type="ChEBI" id="CHEBI:16947"/>
        <dbReference type="ChEBI" id="CHEBI:57287"/>
        <dbReference type="ChEBI" id="CHEBI:57288"/>
        <dbReference type="EC" id="2.3.3.16"/>
    </reaction>
</comment>
<dbReference type="InterPro" id="IPR036969">
    <property type="entry name" value="Citrate_synthase_sf"/>
</dbReference>
<name>A0ABY4CRE2_9BACL</name>
<evidence type="ECO:0000256" key="2">
    <source>
        <dbReference type="ARBA" id="ARBA00010566"/>
    </source>
</evidence>
<dbReference type="Proteomes" id="UP000830167">
    <property type="component" value="Chromosome"/>
</dbReference>
<organism evidence="7 8">
    <name type="scientific">Fodinisporobacter ferrooxydans</name>
    <dbReference type="NCBI Taxonomy" id="2901836"/>
    <lineage>
        <taxon>Bacteria</taxon>
        <taxon>Bacillati</taxon>
        <taxon>Bacillota</taxon>
        <taxon>Bacilli</taxon>
        <taxon>Bacillales</taxon>
        <taxon>Alicyclobacillaceae</taxon>
        <taxon>Fodinisporobacter</taxon>
    </lineage>
</organism>
<evidence type="ECO:0000313" key="7">
    <source>
        <dbReference type="EMBL" id="UOF92889.1"/>
    </source>
</evidence>
<evidence type="ECO:0000256" key="6">
    <source>
        <dbReference type="RuleBase" id="RU003406"/>
    </source>
</evidence>
<dbReference type="PRINTS" id="PR00143">
    <property type="entry name" value="CITRTSNTHASE"/>
</dbReference>
<dbReference type="PANTHER" id="PTHR11739:SF4">
    <property type="entry name" value="CITRATE SYNTHASE, PEROXISOMAL"/>
    <property type="match status" value="1"/>
</dbReference>
<protein>
    <recommendedName>
        <fullName evidence="5">Citrate synthase</fullName>
    </recommendedName>
</protein>
<evidence type="ECO:0000256" key="3">
    <source>
        <dbReference type="ARBA" id="ARBA00022679"/>
    </source>
</evidence>
<dbReference type="CDD" id="cd06109">
    <property type="entry name" value="BsCS-I_like"/>
    <property type="match status" value="1"/>
</dbReference>